<dbReference type="SUPFAM" id="SSF48652">
    <property type="entry name" value="Tetraspanin"/>
    <property type="match status" value="1"/>
</dbReference>
<feature type="transmembrane region" description="Helical" evidence="6">
    <location>
        <begin position="59"/>
        <end position="82"/>
    </location>
</feature>
<dbReference type="PIRSF" id="PIRSF002419">
    <property type="entry name" value="Tetraspanin"/>
    <property type="match status" value="1"/>
</dbReference>
<reference evidence="8" key="2">
    <citation type="submission" date="2016-05" db="EMBL/GenBank/DDBJ databases">
        <authorList>
            <person name="Lavstsen T."/>
            <person name="Jespersen J.S."/>
        </authorList>
    </citation>
    <scope>NUCLEOTIDE SEQUENCE</scope>
    <source>
        <tissue evidence="8">Brain</tissue>
    </source>
</reference>
<name>A0A1A8A3P0_NOTFU</name>
<feature type="transmembrane region" description="Helical" evidence="6">
    <location>
        <begin position="12"/>
        <end position="32"/>
    </location>
</feature>
<dbReference type="Ensembl" id="ENSNFUT00015026488.1">
    <property type="protein sequence ID" value="ENSNFUP00015025351.1"/>
    <property type="gene ID" value="ENSNFUG00015012252.1"/>
</dbReference>
<dbReference type="EMBL" id="HADY01011242">
    <property type="protein sequence ID" value="SBP49727.1"/>
    <property type="molecule type" value="Transcribed_RNA"/>
</dbReference>
<dbReference type="PRINTS" id="PR00259">
    <property type="entry name" value="TMFOUR"/>
</dbReference>
<dbReference type="InterPro" id="IPR018503">
    <property type="entry name" value="Tetraspanin_CS"/>
</dbReference>
<evidence type="ECO:0000313" key="9">
    <source>
        <dbReference type="Ensembl" id="ENSNFUP00015025351.1"/>
    </source>
</evidence>
<gene>
    <name evidence="8" type="primary">Nfu_g_1_013648</name>
    <name evidence="9" type="synonym">LOC107382227</name>
    <name evidence="7" type="ORF">G4P62_007753</name>
</gene>
<dbReference type="Bgee" id="ENSNFUG00015012252">
    <property type="expression patterns" value="Expressed in liver and 2 other cell types or tissues"/>
</dbReference>
<dbReference type="CDD" id="cd03156">
    <property type="entry name" value="uroplakin_I_like_LEL"/>
    <property type="match status" value="1"/>
</dbReference>
<dbReference type="OrthoDB" id="10033535at2759"/>
<keyword evidence="4 6" id="KW-1133">Transmembrane helix</keyword>
<comment type="similarity">
    <text evidence="2 6">Belongs to the tetraspanin (TM4SF) family.</text>
</comment>
<dbReference type="InterPro" id="IPR008952">
    <property type="entry name" value="Tetraspanin_EC2_sf"/>
</dbReference>
<keyword evidence="10" id="KW-1185">Reference proteome</keyword>
<evidence type="ECO:0000256" key="2">
    <source>
        <dbReference type="ARBA" id="ARBA00006840"/>
    </source>
</evidence>
<keyword evidence="3 6" id="KW-0812">Transmembrane</keyword>
<dbReference type="GO" id="GO:0005886">
    <property type="term" value="C:plasma membrane"/>
    <property type="evidence" value="ECO:0007669"/>
    <property type="project" value="TreeGrafter"/>
</dbReference>
<evidence type="ECO:0000256" key="4">
    <source>
        <dbReference type="ARBA" id="ARBA00022989"/>
    </source>
</evidence>
<evidence type="ECO:0000256" key="6">
    <source>
        <dbReference type="RuleBase" id="RU361218"/>
    </source>
</evidence>
<comment type="subcellular location">
    <subcellularLocation>
        <location evidence="1 6">Membrane</location>
        <topology evidence="1 6">Multi-pass membrane protein</topology>
    </subcellularLocation>
</comment>
<sequence>MCCSGFLKIMMFVFNGGIFLAGAAILGVGVWVKVDSGSLFGLLEQVEDAPDGLSQLVNVSYLLIGVGAALLVIGFLGCCGAIRESRCMLMTFFCIVLIIFLAEVAGAIVLLVFQDVAHQLLDDVEDKVIASIRKSFGEENSMTSLWNATMEEFKCCGYRNYTDFIGSPFYHVHSGELYPPNCCWTNVTVGDCKTDKAEAAMVEGCFKKFLELIEQNAVIIAGVALGIAALEVAAMVVSMILYKKVGSKA</sequence>
<reference evidence="9" key="5">
    <citation type="submission" date="2025-05" db="UniProtKB">
        <authorList>
            <consortium name="Ensembl"/>
        </authorList>
    </citation>
    <scope>IDENTIFICATION</scope>
</reference>
<dbReference type="InterPro" id="IPR000301">
    <property type="entry name" value="Tetraspanin_animals"/>
</dbReference>
<dbReference type="PANTHER" id="PTHR19282">
    <property type="entry name" value="TETRASPANIN"/>
    <property type="match status" value="1"/>
</dbReference>
<dbReference type="Pfam" id="PF00335">
    <property type="entry name" value="Tetraspanin"/>
    <property type="match status" value="1"/>
</dbReference>
<reference evidence="7" key="4">
    <citation type="submission" date="2020-03" db="EMBL/GenBank/DDBJ databases">
        <title>Intra-Species Differences in Population Size shape Life History and Genome Evolution.</title>
        <authorList>
            <person name="Willemsen D."/>
            <person name="Cui R."/>
            <person name="Valenzano D.R."/>
        </authorList>
    </citation>
    <scope>NUCLEOTIDE SEQUENCE</scope>
    <source>
        <strain evidence="7">GRZ</strain>
        <tissue evidence="7">Whole</tissue>
    </source>
</reference>
<dbReference type="KEGG" id="nfu:107382227"/>
<organism evidence="8">
    <name type="scientific">Nothobranchius furzeri</name>
    <name type="common">Turquoise killifish</name>
    <dbReference type="NCBI Taxonomy" id="105023"/>
    <lineage>
        <taxon>Eukaryota</taxon>
        <taxon>Metazoa</taxon>
        <taxon>Chordata</taxon>
        <taxon>Craniata</taxon>
        <taxon>Vertebrata</taxon>
        <taxon>Euteleostomi</taxon>
        <taxon>Actinopterygii</taxon>
        <taxon>Neopterygii</taxon>
        <taxon>Teleostei</taxon>
        <taxon>Neoteleostei</taxon>
        <taxon>Acanthomorphata</taxon>
        <taxon>Ovalentaria</taxon>
        <taxon>Atherinomorphae</taxon>
        <taxon>Cyprinodontiformes</taxon>
        <taxon>Nothobranchiidae</taxon>
        <taxon>Nothobranchius</taxon>
    </lineage>
</organism>
<dbReference type="OMA" id="NIDGCFD"/>
<feature type="transmembrane region" description="Helical" evidence="6">
    <location>
        <begin position="89"/>
        <end position="113"/>
    </location>
</feature>
<accession>A0A1A8A3P0</accession>
<evidence type="ECO:0000313" key="7">
    <source>
        <dbReference type="EMBL" id="KAF7213128.1"/>
    </source>
</evidence>
<dbReference type="Proteomes" id="UP000694548">
    <property type="component" value="Chromosome sgr08"/>
</dbReference>
<dbReference type="AlphaFoldDB" id="A0A1A8A3P0"/>
<keyword evidence="5 6" id="KW-0472">Membrane</keyword>
<dbReference type="PROSITE" id="PS00421">
    <property type="entry name" value="TM4_1"/>
    <property type="match status" value="1"/>
</dbReference>
<dbReference type="Gene3D" id="1.10.1450.10">
    <property type="entry name" value="Tetraspanin"/>
    <property type="match status" value="1"/>
</dbReference>
<dbReference type="PANTHER" id="PTHR19282:SF561">
    <property type="entry name" value="TETRASPANIN"/>
    <property type="match status" value="1"/>
</dbReference>
<evidence type="ECO:0000313" key="10">
    <source>
        <dbReference type="Proteomes" id="UP000694548"/>
    </source>
</evidence>
<dbReference type="GeneTree" id="ENSGT00940000164506"/>
<protein>
    <recommendedName>
        <fullName evidence="6">Tetraspanin</fullName>
    </recommendedName>
</protein>
<reference evidence="9" key="1">
    <citation type="submission" date="2014-08" db="EMBL/GenBank/DDBJ databases">
        <authorList>
            <person name="Senf B."/>
            <person name="Petzold A."/>
            <person name="Downie B.R."/>
            <person name="Koch P."/>
            <person name="Platzer M."/>
        </authorList>
    </citation>
    <scope>NUCLEOTIDE SEQUENCE [LARGE SCALE GENOMIC DNA]</scope>
    <source>
        <strain evidence="9">GRZ</strain>
    </source>
</reference>
<evidence type="ECO:0000313" key="8">
    <source>
        <dbReference type="EMBL" id="SBP49727.1"/>
    </source>
</evidence>
<dbReference type="InterPro" id="IPR018499">
    <property type="entry name" value="Tetraspanin/Peripherin"/>
</dbReference>
<dbReference type="EMBL" id="JAAVVJ010000010">
    <property type="protein sequence ID" value="KAF7213128.1"/>
    <property type="molecule type" value="Genomic_DNA"/>
</dbReference>
<feature type="transmembrane region" description="Helical" evidence="6">
    <location>
        <begin position="217"/>
        <end position="242"/>
    </location>
</feature>
<evidence type="ECO:0000256" key="3">
    <source>
        <dbReference type="ARBA" id="ARBA00022692"/>
    </source>
</evidence>
<evidence type="ECO:0000256" key="5">
    <source>
        <dbReference type="ARBA" id="ARBA00023136"/>
    </source>
</evidence>
<reference evidence="8" key="3">
    <citation type="submission" date="2016-06" db="EMBL/GenBank/DDBJ databases">
        <title>The genome of a short-lived fish provides insights into sex chromosome evolution and the genetic control of aging.</title>
        <authorList>
            <person name="Reichwald K."/>
            <person name="Felder M."/>
            <person name="Petzold A."/>
            <person name="Koch P."/>
            <person name="Groth M."/>
            <person name="Platzer M."/>
        </authorList>
    </citation>
    <scope>NUCLEOTIDE SEQUENCE</scope>
    <source>
        <tissue evidence="8">Brain</tissue>
    </source>
</reference>
<proteinExistence type="inferred from homology"/>
<evidence type="ECO:0000256" key="1">
    <source>
        <dbReference type="ARBA" id="ARBA00004141"/>
    </source>
</evidence>
<dbReference type="Proteomes" id="UP000822369">
    <property type="component" value="Chromosome 10"/>
</dbReference>